<dbReference type="InterPro" id="IPR014977">
    <property type="entry name" value="WRC_dom"/>
</dbReference>
<feature type="compositionally biased region" description="Low complexity" evidence="3">
    <location>
        <begin position="291"/>
        <end position="312"/>
    </location>
</feature>
<dbReference type="OrthoDB" id="1194180at2759"/>
<organism evidence="5 6">
    <name type="scientific">Trema orientale</name>
    <name type="common">Charcoal tree</name>
    <name type="synonym">Celtis orientalis</name>
    <dbReference type="NCBI Taxonomy" id="63057"/>
    <lineage>
        <taxon>Eukaryota</taxon>
        <taxon>Viridiplantae</taxon>
        <taxon>Streptophyta</taxon>
        <taxon>Embryophyta</taxon>
        <taxon>Tracheophyta</taxon>
        <taxon>Spermatophyta</taxon>
        <taxon>Magnoliopsida</taxon>
        <taxon>eudicotyledons</taxon>
        <taxon>Gunneridae</taxon>
        <taxon>Pentapetalae</taxon>
        <taxon>rosids</taxon>
        <taxon>fabids</taxon>
        <taxon>Rosales</taxon>
        <taxon>Cannabaceae</taxon>
        <taxon>Trema</taxon>
    </lineage>
</organism>
<dbReference type="STRING" id="63057.A0A2P5FHS5"/>
<feature type="region of interest" description="Disordered" evidence="3">
    <location>
        <begin position="277"/>
        <end position="356"/>
    </location>
</feature>
<feature type="region of interest" description="Disordered" evidence="3">
    <location>
        <begin position="215"/>
        <end position="237"/>
    </location>
</feature>
<evidence type="ECO:0000256" key="3">
    <source>
        <dbReference type="SAM" id="MobiDB-lite"/>
    </source>
</evidence>
<sequence>MRIRKNAKLSPLLFSSPHASAPEALQSHVCQLNQSPWDVIPFAQYSSLSNQMEGEEDSFTGNGSLADSNIGAVDESVASLMDVGEDPSAAMMMINTDNNKISNNDNDNNIIVAENDNSIIEAKESNDNEFGRRPYRAGSSRSSNSNSNSAGLISGMCQKNDGKGWQCKREAIEGYSFCGHHLSLIRSYNSTASHYDDNTPTSTTKLKSAAAAAAVEATPARRTRGRASAAASKKGSTASNNNPYEFYYYSGFGPLWGRKRGERAEIRAAAAAEAEADVAAATRENSGGGSSSHSTPPSSSNTTMTTTTTTASRLINNEEFDYVDDEDEDDDIGSGADSGKKRMRKPVKARSLKSLM</sequence>
<feature type="compositionally biased region" description="Low complexity" evidence="3">
    <location>
        <begin position="136"/>
        <end position="150"/>
    </location>
</feature>
<dbReference type="PROSITE" id="PS51667">
    <property type="entry name" value="WRC"/>
    <property type="match status" value="1"/>
</dbReference>
<comment type="caution">
    <text evidence="2">Lacks conserved residue(s) required for the propagation of feature annotation.</text>
</comment>
<accession>A0A2P5FHS5</accession>
<evidence type="ECO:0000313" key="5">
    <source>
        <dbReference type="EMBL" id="PON97334.1"/>
    </source>
</evidence>
<keyword evidence="1" id="KW-0539">Nucleus</keyword>
<evidence type="ECO:0000256" key="1">
    <source>
        <dbReference type="ARBA" id="ARBA00023242"/>
    </source>
</evidence>
<feature type="domain" description="WRC" evidence="4">
    <location>
        <begin position="151"/>
        <end position="195"/>
    </location>
</feature>
<dbReference type="EMBL" id="JXTC01000032">
    <property type="protein sequence ID" value="PON97334.1"/>
    <property type="molecule type" value="Genomic_DNA"/>
</dbReference>
<evidence type="ECO:0000259" key="4">
    <source>
        <dbReference type="PROSITE" id="PS51667"/>
    </source>
</evidence>
<keyword evidence="6" id="KW-1185">Reference proteome</keyword>
<feature type="region of interest" description="Disordered" evidence="3">
    <location>
        <begin position="122"/>
        <end position="150"/>
    </location>
</feature>
<reference evidence="6" key="1">
    <citation type="submission" date="2016-06" db="EMBL/GenBank/DDBJ databases">
        <title>Parallel loss of symbiosis genes in relatives of nitrogen-fixing non-legume Parasponia.</title>
        <authorList>
            <person name="Van Velzen R."/>
            <person name="Holmer R."/>
            <person name="Bu F."/>
            <person name="Rutten L."/>
            <person name="Van Zeijl A."/>
            <person name="Liu W."/>
            <person name="Santuari L."/>
            <person name="Cao Q."/>
            <person name="Sharma T."/>
            <person name="Shen D."/>
            <person name="Roswanjaya Y."/>
            <person name="Wardhani T."/>
            <person name="Kalhor M.S."/>
            <person name="Jansen J."/>
            <person name="Van den Hoogen J."/>
            <person name="Gungor B."/>
            <person name="Hartog M."/>
            <person name="Hontelez J."/>
            <person name="Verver J."/>
            <person name="Yang W.-C."/>
            <person name="Schijlen E."/>
            <person name="Repin R."/>
            <person name="Schilthuizen M."/>
            <person name="Schranz E."/>
            <person name="Heidstra R."/>
            <person name="Miyata K."/>
            <person name="Fedorova E."/>
            <person name="Kohlen W."/>
            <person name="Bisseling T."/>
            <person name="Smit S."/>
            <person name="Geurts R."/>
        </authorList>
    </citation>
    <scope>NUCLEOTIDE SEQUENCE [LARGE SCALE GENOMIC DNA]</scope>
    <source>
        <strain evidence="6">cv. RG33-2</strain>
    </source>
</reference>
<evidence type="ECO:0000256" key="2">
    <source>
        <dbReference type="PROSITE-ProRule" id="PRU01002"/>
    </source>
</evidence>
<evidence type="ECO:0000313" key="6">
    <source>
        <dbReference type="Proteomes" id="UP000237000"/>
    </source>
</evidence>
<dbReference type="FunCoup" id="A0A2P5FHS5">
    <property type="interactions" value="390"/>
</dbReference>
<name>A0A2P5FHS5_TREOI</name>
<gene>
    <name evidence="5" type="ORF">TorRG33x02_068010</name>
</gene>
<dbReference type="Proteomes" id="UP000237000">
    <property type="component" value="Unassembled WGS sequence"/>
</dbReference>
<dbReference type="Pfam" id="PF08879">
    <property type="entry name" value="WRC"/>
    <property type="match status" value="1"/>
</dbReference>
<feature type="compositionally biased region" description="Basic and acidic residues" evidence="3">
    <location>
        <begin position="122"/>
        <end position="132"/>
    </location>
</feature>
<proteinExistence type="predicted"/>
<dbReference type="AlphaFoldDB" id="A0A2P5FHS5"/>
<feature type="compositionally biased region" description="Acidic residues" evidence="3">
    <location>
        <begin position="318"/>
        <end position="332"/>
    </location>
</feature>
<dbReference type="InParanoid" id="A0A2P5FHS5"/>
<comment type="caution">
    <text evidence="5">The sequence shown here is derived from an EMBL/GenBank/DDBJ whole genome shotgun (WGS) entry which is preliminary data.</text>
</comment>
<feature type="compositionally biased region" description="Basic residues" evidence="3">
    <location>
        <begin position="341"/>
        <end position="356"/>
    </location>
</feature>
<dbReference type="PANTHER" id="PTHR34680">
    <property type="entry name" value="EXPRESSED PROTEIN"/>
    <property type="match status" value="1"/>
</dbReference>
<dbReference type="PANTHER" id="PTHR34680:SF3">
    <property type="entry name" value="EXPRESSED PROTEIN"/>
    <property type="match status" value="1"/>
</dbReference>
<protein>
    <submittedName>
        <fullName evidence="5">WRC domain containing protein</fullName>
    </submittedName>
</protein>